<name>A0AA38C6Q0_TAXCH</name>
<reference evidence="1 2" key="1">
    <citation type="journal article" date="2021" name="Nat. Plants">
        <title>The Taxus genome provides insights into paclitaxel biosynthesis.</title>
        <authorList>
            <person name="Xiong X."/>
            <person name="Gou J."/>
            <person name="Liao Q."/>
            <person name="Li Y."/>
            <person name="Zhou Q."/>
            <person name="Bi G."/>
            <person name="Li C."/>
            <person name="Du R."/>
            <person name="Wang X."/>
            <person name="Sun T."/>
            <person name="Guo L."/>
            <person name="Liang H."/>
            <person name="Lu P."/>
            <person name="Wu Y."/>
            <person name="Zhang Z."/>
            <person name="Ro D.K."/>
            <person name="Shang Y."/>
            <person name="Huang S."/>
            <person name="Yan J."/>
        </authorList>
    </citation>
    <scope>NUCLEOTIDE SEQUENCE [LARGE SCALE GENOMIC DNA]</scope>
    <source>
        <strain evidence="1">Ta-2019</strain>
    </source>
</reference>
<sequence>NSPTHRAALLEALGLGHLINITPPLEMQVNHVDFDVYPPGQPDRDTEFIFDISKMPTDAEITCRGDPTLHLQ</sequence>
<accession>A0AA38C6Q0</accession>
<proteinExistence type="predicted"/>
<dbReference type="EMBL" id="JAHRHJ020000011">
    <property type="protein sequence ID" value="KAH9295911.1"/>
    <property type="molecule type" value="Genomic_DNA"/>
</dbReference>
<dbReference type="AlphaFoldDB" id="A0AA38C6Q0"/>
<organism evidence="1 2">
    <name type="scientific">Taxus chinensis</name>
    <name type="common">Chinese yew</name>
    <name type="synonym">Taxus wallichiana var. chinensis</name>
    <dbReference type="NCBI Taxonomy" id="29808"/>
    <lineage>
        <taxon>Eukaryota</taxon>
        <taxon>Viridiplantae</taxon>
        <taxon>Streptophyta</taxon>
        <taxon>Embryophyta</taxon>
        <taxon>Tracheophyta</taxon>
        <taxon>Spermatophyta</taxon>
        <taxon>Pinopsida</taxon>
        <taxon>Pinidae</taxon>
        <taxon>Conifers II</taxon>
        <taxon>Cupressales</taxon>
        <taxon>Taxaceae</taxon>
        <taxon>Taxus</taxon>
    </lineage>
</organism>
<evidence type="ECO:0000313" key="2">
    <source>
        <dbReference type="Proteomes" id="UP000824469"/>
    </source>
</evidence>
<evidence type="ECO:0000313" key="1">
    <source>
        <dbReference type="EMBL" id="KAH9295911.1"/>
    </source>
</evidence>
<feature type="non-terminal residue" evidence="1">
    <location>
        <position position="1"/>
    </location>
</feature>
<keyword evidence="2" id="KW-1185">Reference proteome</keyword>
<comment type="caution">
    <text evidence="1">The sequence shown here is derived from an EMBL/GenBank/DDBJ whole genome shotgun (WGS) entry which is preliminary data.</text>
</comment>
<feature type="non-terminal residue" evidence="1">
    <location>
        <position position="72"/>
    </location>
</feature>
<gene>
    <name evidence="1" type="ORF">KI387_039499</name>
</gene>
<protein>
    <submittedName>
        <fullName evidence="1">Uncharacterized protein</fullName>
    </submittedName>
</protein>
<dbReference type="Proteomes" id="UP000824469">
    <property type="component" value="Unassembled WGS sequence"/>
</dbReference>